<accession>A0ACA9PZ27</accession>
<name>A0ACA9PZ27_9GLOM</name>
<organism evidence="1 2">
    <name type="scientific">Acaulospora colombiana</name>
    <dbReference type="NCBI Taxonomy" id="27376"/>
    <lineage>
        <taxon>Eukaryota</taxon>
        <taxon>Fungi</taxon>
        <taxon>Fungi incertae sedis</taxon>
        <taxon>Mucoromycota</taxon>
        <taxon>Glomeromycotina</taxon>
        <taxon>Glomeromycetes</taxon>
        <taxon>Diversisporales</taxon>
        <taxon>Acaulosporaceae</taxon>
        <taxon>Acaulospora</taxon>
    </lineage>
</organism>
<feature type="non-terminal residue" evidence="1">
    <location>
        <position position="1"/>
    </location>
</feature>
<reference evidence="1" key="1">
    <citation type="submission" date="2021-06" db="EMBL/GenBank/DDBJ databases">
        <authorList>
            <person name="Kallberg Y."/>
            <person name="Tangrot J."/>
            <person name="Rosling A."/>
        </authorList>
    </citation>
    <scope>NUCLEOTIDE SEQUENCE</scope>
    <source>
        <strain evidence="1">CL356</strain>
    </source>
</reference>
<dbReference type="Proteomes" id="UP000789525">
    <property type="component" value="Unassembled WGS sequence"/>
</dbReference>
<evidence type="ECO:0000313" key="2">
    <source>
        <dbReference type="Proteomes" id="UP000789525"/>
    </source>
</evidence>
<gene>
    <name evidence="1" type="ORF">ACOLOM_LOCUS11416</name>
</gene>
<protein>
    <submittedName>
        <fullName evidence="1">9930_t:CDS:1</fullName>
    </submittedName>
</protein>
<comment type="caution">
    <text evidence="1">The sequence shown here is derived from an EMBL/GenBank/DDBJ whole genome shotgun (WGS) entry which is preliminary data.</text>
</comment>
<keyword evidence="2" id="KW-1185">Reference proteome</keyword>
<dbReference type="EMBL" id="CAJVPT010040995">
    <property type="protein sequence ID" value="CAG8726796.1"/>
    <property type="molecule type" value="Genomic_DNA"/>
</dbReference>
<proteinExistence type="predicted"/>
<evidence type="ECO:0000313" key="1">
    <source>
        <dbReference type="EMBL" id="CAG8726796.1"/>
    </source>
</evidence>
<feature type="non-terminal residue" evidence="1">
    <location>
        <position position="326"/>
    </location>
</feature>
<sequence>DTIITRLLPSLVVTSVTVHSFNSLSTTSADEGEVTMEGVRIEPSEDYQEFIARQVHATLSLFDLSPSKFPFDERRITKIRERRKQLNGTLFIDYMLGQAGIVEPTKVFPPTNPEELKFLITSVFNGEWGLARSANVNEWSQDTATSTRGKDLTAGIKRACVIYYLLAWWEGMPNLRYSDQQRISSQFVELTHAYFLMDTGNTAEATSLLCTPLISPEPILSEKIFQTLALATDVDPNVLILRYARMAKPPLASETVTTLFVSALAKVNFVEAWNHQRTYEEELRKDLLKALHLLSSVPFQPLERDFLHDYALNPMPLGPKTPLEMH</sequence>